<evidence type="ECO:0000259" key="2">
    <source>
        <dbReference type="PROSITE" id="PS51471"/>
    </source>
</evidence>
<keyword evidence="1" id="KW-0479">Metal-binding</keyword>
<dbReference type="PROSITE" id="PS51471">
    <property type="entry name" value="FE2OG_OXY"/>
    <property type="match status" value="1"/>
</dbReference>
<dbReference type="InterPro" id="IPR050231">
    <property type="entry name" value="Iron_ascorbate_oxido_reductase"/>
</dbReference>
<dbReference type="EMBL" id="JAGYWB010000009">
    <property type="protein sequence ID" value="KAI0510302.1"/>
    <property type="molecule type" value="Genomic_DNA"/>
</dbReference>
<dbReference type="OrthoDB" id="288590at2759"/>
<dbReference type="GO" id="GO:0046872">
    <property type="term" value="F:metal ion binding"/>
    <property type="evidence" value="ECO:0007669"/>
    <property type="project" value="UniProtKB-KW"/>
</dbReference>
<protein>
    <recommendedName>
        <fullName evidence="2">Fe2OG dioxygenase domain-containing protein</fullName>
    </recommendedName>
</protein>
<evidence type="ECO:0000313" key="3">
    <source>
        <dbReference type="EMBL" id="KAI0510302.1"/>
    </source>
</evidence>
<evidence type="ECO:0000313" key="4">
    <source>
        <dbReference type="Proteomes" id="UP000829196"/>
    </source>
</evidence>
<proteinExistence type="inferred from homology"/>
<reference evidence="3" key="1">
    <citation type="journal article" date="2022" name="Front. Genet.">
        <title>Chromosome-Scale Assembly of the Dendrobium nobile Genome Provides Insights Into the Molecular Mechanism of the Biosynthesis of the Medicinal Active Ingredient of Dendrobium.</title>
        <authorList>
            <person name="Xu Q."/>
            <person name="Niu S.-C."/>
            <person name="Li K.-L."/>
            <person name="Zheng P.-J."/>
            <person name="Zhang X.-J."/>
            <person name="Jia Y."/>
            <person name="Liu Y."/>
            <person name="Niu Y.-X."/>
            <person name="Yu L.-H."/>
            <person name="Chen D.-F."/>
            <person name="Zhang G.-Q."/>
        </authorList>
    </citation>
    <scope>NUCLEOTIDE SEQUENCE</scope>
    <source>
        <tissue evidence="3">Leaf</tissue>
    </source>
</reference>
<accession>A0A8T3BB84</accession>
<keyword evidence="1" id="KW-0560">Oxidoreductase</keyword>
<dbReference type="InterPro" id="IPR044861">
    <property type="entry name" value="IPNS-like_FE2OG_OXY"/>
</dbReference>
<evidence type="ECO:0000256" key="1">
    <source>
        <dbReference type="RuleBase" id="RU003682"/>
    </source>
</evidence>
<keyword evidence="4" id="KW-1185">Reference proteome</keyword>
<name>A0A8T3BB84_DENNO</name>
<comment type="similarity">
    <text evidence="1">Belongs to the iron/ascorbate-dependent oxidoreductase family.</text>
</comment>
<comment type="caution">
    <text evidence="3">The sequence shown here is derived from an EMBL/GenBank/DDBJ whole genome shotgun (WGS) entry which is preliminary data.</text>
</comment>
<keyword evidence="1" id="KW-0408">Iron</keyword>
<dbReference type="PANTHER" id="PTHR47990">
    <property type="entry name" value="2-OXOGLUTARATE (2OG) AND FE(II)-DEPENDENT OXYGENASE SUPERFAMILY PROTEIN-RELATED"/>
    <property type="match status" value="1"/>
</dbReference>
<gene>
    <name evidence="3" type="ORF">KFK09_010903</name>
</gene>
<dbReference type="Gene3D" id="2.60.120.330">
    <property type="entry name" value="B-lactam Antibiotic, Isopenicillin N Synthase, Chain"/>
    <property type="match status" value="1"/>
</dbReference>
<sequence>MGYLGGVDTKNLELPIVDLSGLDITRFDEKVWVKARSKIAEALEIYGGFEVVYNEVSSELRNDLLGLIVPTMFTMPVVNELSDAQQVPYHGIWFQKQGFPYSALQLEDPNSLVAVQEYANIIWPQENDFFCNTVLNYAKHMQEIINMIHRMIIESLCLELHHNDSHMKSLAYSIRFSNYYKNALDDGIKLSLPSHKDPNYISIICPHNVEGLEIETRGGEWIQAKPMKNSFTVLVGEVFKAWTNGRLHAPNHRVKLKNETEKRYAVIFSTIPSLTNDMINAPEELIDEQHPLLFKPFKYYDYVKFHFSEEGEKTNDALKAYCGV</sequence>
<feature type="domain" description="Fe2OG dioxygenase" evidence="2">
    <location>
        <begin position="170"/>
        <end position="272"/>
    </location>
</feature>
<dbReference type="SMR" id="A0A8T3BB84"/>
<dbReference type="AlphaFoldDB" id="A0A8T3BB84"/>
<dbReference type="Pfam" id="PF03171">
    <property type="entry name" value="2OG-FeII_Oxy"/>
    <property type="match status" value="1"/>
</dbReference>
<dbReference type="GO" id="GO:0016491">
    <property type="term" value="F:oxidoreductase activity"/>
    <property type="evidence" value="ECO:0007669"/>
    <property type="project" value="UniProtKB-KW"/>
</dbReference>
<dbReference type="Proteomes" id="UP000829196">
    <property type="component" value="Unassembled WGS sequence"/>
</dbReference>
<organism evidence="3 4">
    <name type="scientific">Dendrobium nobile</name>
    <name type="common">Orchid</name>
    <dbReference type="NCBI Taxonomy" id="94219"/>
    <lineage>
        <taxon>Eukaryota</taxon>
        <taxon>Viridiplantae</taxon>
        <taxon>Streptophyta</taxon>
        <taxon>Embryophyta</taxon>
        <taxon>Tracheophyta</taxon>
        <taxon>Spermatophyta</taxon>
        <taxon>Magnoliopsida</taxon>
        <taxon>Liliopsida</taxon>
        <taxon>Asparagales</taxon>
        <taxon>Orchidaceae</taxon>
        <taxon>Epidendroideae</taxon>
        <taxon>Malaxideae</taxon>
        <taxon>Dendrobiinae</taxon>
        <taxon>Dendrobium</taxon>
    </lineage>
</organism>
<dbReference type="InterPro" id="IPR027443">
    <property type="entry name" value="IPNS-like_sf"/>
</dbReference>
<dbReference type="SUPFAM" id="SSF51197">
    <property type="entry name" value="Clavaminate synthase-like"/>
    <property type="match status" value="1"/>
</dbReference>
<dbReference type="InterPro" id="IPR005123">
    <property type="entry name" value="Oxoglu/Fe-dep_dioxygenase_dom"/>
</dbReference>